<dbReference type="InterPro" id="IPR036034">
    <property type="entry name" value="PDZ_sf"/>
</dbReference>
<dbReference type="PROSITE" id="PS51257">
    <property type="entry name" value="PROKAR_LIPOPROTEIN"/>
    <property type="match status" value="1"/>
</dbReference>
<protein>
    <recommendedName>
        <fullName evidence="2">PDZ domain-containing protein</fullName>
    </recommendedName>
</protein>
<organism evidence="3">
    <name type="scientific">uncultured marine proteobacterium ANT8C10</name>
    <dbReference type="NCBI Taxonomy" id="248047"/>
    <lineage>
        <taxon>Bacteria</taxon>
        <taxon>Pseudomonadati</taxon>
        <taxon>Pseudomonadota</taxon>
        <taxon>environmental samples</taxon>
    </lineage>
</organism>
<feature type="chain" id="PRO_5004280681" description="PDZ domain-containing protein" evidence="1">
    <location>
        <begin position="23"/>
        <end position="243"/>
    </location>
</feature>
<sequence>MNKFKITFVLASFIFVAGCSMSTSTDSNKSNEDLAMAWVEAGYTGKAEAIEMVTKNMAEDAEVLGERYVGMGFIWNPDESGMTVTYIIPESPASKALEVGDSFVEVGGVRLTSENRNSLGFRGKPGEEVSAVVLRDGAEVAISVARGAVRQVSSKIQVLETFAEGDAENWAADDFNVMEASTTEDGVVWVLSWSEFTEVASGLTSNAYTATRFEFNDAGQVTWVANLSEDRFVLEQQGYSITR</sequence>
<reference evidence="3" key="2">
    <citation type="submission" date="2003-08" db="EMBL/GenBank/DDBJ databases">
        <authorList>
            <person name="de la Torre J.R."/>
            <person name="Christianson L.M."/>
            <person name="Beja O."/>
            <person name="Suzuki M.T."/>
            <person name="Karl D.M."/>
            <person name="Heidelberg J.F."/>
            <person name="DeLong E.F."/>
        </authorList>
    </citation>
    <scope>NUCLEOTIDE SEQUENCE</scope>
</reference>
<evidence type="ECO:0000256" key="1">
    <source>
        <dbReference type="SAM" id="SignalP"/>
    </source>
</evidence>
<dbReference type="EMBL" id="AY372452">
    <property type="protein sequence ID" value="AAR05209.1"/>
    <property type="molecule type" value="Genomic_DNA"/>
</dbReference>
<feature type="domain" description="PDZ" evidence="2">
    <location>
        <begin position="52"/>
        <end position="148"/>
    </location>
</feature>
<name>Q6UD31_9PROT</name>
<evidence type="ECO:0000313" key="3">
    <source>
        <dbReference type="EMBL" id="AAR05209.1"/>
    </source>
</evidence>
<dbReference type="InterPro" id="IPR001478">
    <property type="entry name" value="PDZ"/>
</dbReference>
<keyword evidence="1" id="KW-0732">Signal</keyword>
<dbReference type="SUPFAM" id="SSF50156">
    <property type="entry name" value="PDZ domain-like"/>
    <property type="match status" value="1"/>
</dbReference>
<evidence type="ECO:0000259" key="2">
    <source>
        <dbReference type="PROSITE" id="PS50106"/>
    </source>
</evidence>
<gene>
    <name evidence="3" type="ORF">ANT8C10.34</name>
</gene>
<feature type="signal peptide" evidence="1">
    <location>
        <begin position="1"/>
        <end position="22"/>
    </location>
</feature>
<proteinExistence type="predicted"/>
<dbReference type="AlphaFoldDB" id="Q6UD31"/>
<reference evidence="3" key="1">
    <citation type="journal article" date="2003" name="Proc. Natl. Acad. Sci. U.S.A.">
        <title>Proteorhodopsin genes are distributed among divergent marine bacterial taxa.</title>
        <authorList>
            <person name="De La Torre J.R."/>
            <person name="Christianson L.M."/>
            <person name="Beja O."/>
            <person name="Suzuki M.T."/>
            <person name="Karl D.M."/>
            <person name="Heidelberg J."/>
            <person name="DeLong E.F."/>
        </authorList>
    </citation>
    <scope>NUCLEOTIDE SEQUENCE</scope>
</reference>
<dbReference type="PROSITE" id="PS50106">
    <property type="entry name" value="PDZ"/>
    <property type="match status" value="1"/>
</dbReference>
<dbReference type="Gene3D" id="2.30.42.10">
    <property type="match status" value="1"/>
</dbReference>
<accession>Q6UD31</accession>